<comment type="caution">
    <text evidence="1">The sequence shown here is derived from an EMBL/GenBank/DDBJ whole genome shotgun (WGS) entry which is preliminary data.</text>
</comment>
<dbReference type="AlphaFoldDB" id="A0AAP0F9A6"/>
<keyword evidence="2" id="KW-1185">Reference proteome</keyword>
<reference evidence="1 2" key="1">
    <citation type="submission" date="2024-01" db="EMBL/GenBank/DDBJ databases">
        <title>Genome assemblies of Stephania.</title>
        <authorList>
            <person name="Yang L."/>
        </authorList>
    </citation>
    <scope>NUCLEOTIDE SEQUENCE [LARGE SCALE GENOMIC DNA]</scope>
    <source>
        <strain evidence="1">JXDWG</strain>
        <tissue evidence="1">Leaf</tissue>
    </source>
</reference>
<evidence type="ECO:0000313" key="1">
    <source>
        <dbReference type="EMBL" id="KAK9105003.1"/>
    </source>
</evidence>
<sequence length="52" mass="6191">MSCCALCTQRENSLNPPPQSDQKFIFILIYMSSTLSRQHRERESFYLLQFTM</sequence>
<evidence type="ECO:0000313" key="2">
    <source>
        <dbReference type="Proteomes" id="UP001419268"/>
    </source>
</evidence>
<proteinExistence type="predicted"/>
<name>A0AAP0F9A6_9MAGN</name>
<dbReference type="EMBL" id="JBBNAG010000009">
    <property type="protein sequence ID" value="KAK9105003.1"/>
    <property type="molecule type" value="Genomic_DNA"/>
</dbReference>
<accession>A0AAP0F9A6</accession>
<organism evidence="1 2">
    <name type="scientific">Stephania cephalantha</name>
    <dbReference type="NCBI Taxonomy" id="152367"/>
    <lineage>
        <taxon>Eukaryota</taxon>
        <taxon>Viridiplantae</taxon>
        <taxon>Streptophyta</taxon>
        <taxon>Embryophyta</taxon>
        <taxon>Tracheophyta</taxon>
        <taxon>Spermatophyta</taxon>
        <taxon>Magnoliopsida</taxon>
        <taxon>Ranunculales</taxon>
        <taxon>Menispermaceae</taxon>
        <taxon>Menispermoideae</taxon>
        <taxon>Cissampelideae</taxon>
        <taxon>Stephania</taxon>
    </lineage>
</organism>
<dbReference type="Proteomes" id="UP001419268">
    <property type="component" value="Unassembled WGS sequence"/>
</dbReference>
<protein>
    <submittedName>
        <fullName evidence="1">Uncharacterized protein</fullName>
    </submittedName>
</protein>
<gene>
    <name evidence="1" type="ORF">Scep_021847</name>
</gene>